<evidence type="ECO:0000256" key="3">
    <source>
        <dbReference type="ARBA" id="ARBA00022448"/>
    </source>
</evidence>
<comment type="similarity">
    <text evidence="2 11">Belongs to the mitochondrial carrier (TC 2.A.29) family.</text>
</comment>
<dbReference type="GO" id="GO:0005743">
    <property type="term" value="C:mitochondrial inner membrane"/>
    <property type="evidence" value="ECO:0007669"/>
    <property type="project" value="UniProtKB-SubCell"/>
</dbReference>
<evidence type="ECO:0000256" key="11">
    <source>
        <dbReference type="RuleBase" id="RU000488"/>
    </source>
</evidence>
<keyword evidence="7" id="KW-1133">Transmembrane helix</keyword>
<feature type="repeat" description="Solcar" evidence="10">
    <location>
        <begin position="15"/>
        <end position="106"/>
    </location>
</feature>
<dbReference type="EMBL" id="KN840544">
    <property type="protein sequence ID" value="KIP05427.1"/>
    <property type="molecule type" value="Genomic_DNA"/>
</dbReference>
<sequence>MTPNAASKHDKQSLRYLLLSGFAGGIAGCVAKSVVAPLDRVKILFQSSNPDFNKYAGSYSGALQAGARIYREGGILGLFQGHSATLLRIYPYAAIKFMAYDQLENTLMPTPEKQTNLRRFVAGAASGVTSVLFTYPLEIIRVRMAYITRSVADGGSKPSFLHAAAQIYHETPRAPSPASTSLFHRLPLLKFYRGFSVTLTGMVPYAGTSFLTWGYLRARFIPPPPDGAPRRATPLLDLACGAASGALAQTASYPFEVVRRRMQVGGLTHPDRWMRWRETAALVYAARGWRGFYVGLGLGYLKIVPMTAVSYAVWQWIKLVLDQ</sequence>
<dbReference type="PRINTS" id="PR00928">
    <property type="entry name" value="GRAVESDC"/>
</dbReference>
<keyword evidence="4 10" id="KW-0812">Transmembrane</keyword>
<dbReference type="PANTHER" id="PTHR24089">
    <property type="entry name" value="SOLUTE CARRIER FAMILY 25"/>
    <property type="match status" value="1"/>
</dbReference>
<dbReference type="STRING" id="745531.A0A0C3S565"/>
<dbReference type="InterPro" id="IPR018108">
    <property type="entry name" value="MCP_transmembrane"/>
</dbReference>
<evidence type="ECO:0000256" key="5">
    <source>
        <dbReference type="ARBA" id="ARBA00022737"/>
    </source>
</evidence>
<keyword evidence="8" id="KW-0496">Mitochondrion</keyword>
<accession>A0A0C3S565</accession>
<keyword evidence="13" id="KW-1185">Reference proteome</keyword>
<dbReference type="AlphaFoldDB" id="A0A0C3S565"/>
<evidence type="ECO:0000256" key="8">
    <source>
        <dbReference type="ARBA" id="ARBA00023128"/>
    </source>
</evidence>
<dbReference type="Pfam" id="PF00153">
    <property type="entry name" value="Mito_carr"/>
    <property type="match status" value="3"/>
</dbReference>
<feature type="repeat" description="Solcar" evidence="10">
    <location>
        <begin position="232"/>
        <end position="320"/>
    </location>
</feature>
<dbReference type="InterPro" id="IPR002067">
    <property type="entry name" value="MCP"/>
</dbReference>
<dbReference type="GO" id="GO:0055085">
    <property type="term" value="P:transmembrane transport"/>
    <property type="evidence" value="ECO:0007669"/>
    <property type="project" value="InterPro"/>
</dbReference>
<evidence type="ECO:0000256" key="4">
    <source>
        <dbReference type="ARBA" id="ARBA00022692"/>
    </source>
</evidence>
<dbReference type="Proteomes" id="UP000053257">
    <property type="component" value="Unassembled WGS sequence"/>
</dbReference>
<protein>
    <recommendedName>
        <fullName evidence="14">Mitochondrial carrier</fullName>
    </recommendedName>
</protein>
<dbReference type="PRINTS" id="PR00926">
    <property type="entry name" value="MITOCARRIER"/>
</dbReference>
<reference evidence="12 13" key="1">
    <citation type="journal article" date="2014" name="PLoS Genet.">
        <title>Analysis of the Phlebiopsis gigantea genome, transcriptome and secretome provides insight into its pioneer colonization strategies of wood.</title>
        <authorList>
            <person name="Hori C."/>
            <person name="Ishida T."/>
            <person name="Igarashi K."/>
            <person name="Samejima M."/>
            <person name="Suzuki H."/>
            <person name="Master E."/>
            <person name="Ferreira P."/>
            <person name="Ruiz-Duenas F.J."/>
            <person name="Held B."/>
            <person name="Canessa P."/>
            <person name="Larrondo L.F."/>
            <person name="Schmoll M."/>
            <person name="Druzhinina I.S."/>
            <person name="Kubicek C.P."/>
            <person name="Gaskell J.A."/>
            <person name="Kersten P."/>
            <person name="St John F."/>
            <person name="Glasner J."/>
            <person name="Sabat G."/>
            <person name="Splinter BonDurant S."/>
            <person name="Syed K."/>
            <person name="Yadav J."/>
            <person name="Mgbeahuruike A.C."/>
            <person name="Kovalchuk A."/>
            <person name="Asiegbu F.O."/>
            <person name="Lackner G."/>
            <person name="Hoffmeister D."/>
            <person name="Rencoret J."/>
            <person name="Gutierrez A."/>
            <person name="Sun H."/>
            <person name="Lindquist E."/>
            <person name="Barry K."/>
            <person name="Riley R."/>
            <person name="Grigoriev I.V."/>
            <person name="Henrissat B."/>
            <person name="Kues U."/>
            <person name="Berka R.M."/>
            <person name="Martinez A.T."/>
            <person name="Covert S.F."/>
            <person name="Blanchette R.A."/>
            <person name="Cullen D."/>
        </authorList>
    </citation>
    <scope>NUCLEOTIDE SEQUENCE [LARGE SCALE GENOMIC DNA]</scope>
    <source>
        <strain evidence="12 13">11061_1 CR5-6</strain>
    </source>
</reference>
<dbReference type="HOGENOM" id="CLU_015166_10_0_1"/>
<feature type="repeat" description="Solcar" evidence="10">
    <location>
        <begin position="114"/>
        <end position="219"/>
    </location>
</feature>
<organism evidence="12 13">
    <name type="scientific">Phlebiopsis gigantea (strain 11061_1 CR5-6)</name>
    <name type="common">White-rot fungus</name>
    <name type="synonym">Peniophora gigantea</name>
    <dbReference type="NCBI Taxonomy" id="745531"/>
    <lineage>
        <taxon>Eukaryota</taxon>
        <taxon>Fungi</taxon>
        <taxon>Dikarya</taxon>
        <taxon>Basidiomycota</taxon>
        <taxon>Agaricomycotina</taxon>
        <taxon>Agaricomycetes</taxon>
        <taxon>Polyporales</taxon>
        <taxon>Phanerochaetaceae</taxon>
        <taxon>Phlebiopsis</taxon>
    </lineage>
</organism>
<name>A0A0C3S565_PHLG1</name>
<evidence type="ECO:0000256" key="2">
    <source>
        <dbReference type="ARBA" id="ARBA00006375"/>
    </source>
</evidence>
<dbReference type="SUPFAM" id="SSF103506">
    <property type="entry name" value="Mitochondrial carrier"/>
    <property type="match status" value="1"/>
</dbReference>
<evidence type="ECO:0000256" key="7">
    <source>
        <dbReference type="ARBA" id="ARBA00022989"/>
    </source>
</evidence>
<comment type="subcellular location">
    <subcellularLocation>
        <location evidence="1">Mitochondrion inner membrane</location>
        <topology evidence="1">Multi-pass membrane protein</topology>
    </subcellularLocation>
</comment>
<evidence type="ECO:0000256" key="1">
    <source>
        <dbReference type="ARBA" id="ARBA00004448"/>
    </source>
</evidence>
<keyword evidence="5" id="KW-0677">Repeat</keyword>
<evidence type="ECO:0008006" key="14">
    <source>
        <dbReference type="Google" id="ProtNLM"/>
    </source>
</evidence>
<keyword evidence="3 11" id="KW-0813">Transport</keyword>
<dbReference type="PROSITE" id="PS50920">
    <property type="entry name" value="SOLCAR"/>
    <property type="match status" value="3"/>
</dbReference>
<evidence type="ECO:0000313" key="13">
    <source>
        <dbReference type="Proteomes" id="UP000053257"/>
    </source>
</evidence>
<proteinExistence type="inferred from homology"/>
<dbReference type="OrthoDB" id="270584at2759"/>
<dbReference type="InterPro" id="IPR023395">
    <property type="entry name" value="MCP_dom_sf"/>
</dbReference>
<evidence type="ECO:0000256" key="9">
    <source>
        <dbReference type="ARBA" id="ARBA00023136"/>
    </source>
</evidence>
<dbReference type="Gene3D" id="1.50.40.10">
    <property type="entry name" value="Mitochondrial carrier domain"/>
    <property type="match status" value="1"/>
</dbReference>
<keyword evidence="6" id="KW-0999">Mitochondrion inner membrane</keyword>
<dbReference type="InterPro" id="IPR002167">
    <property type="entry name" value="GDC-like"/>
</dbReference>
<evidence type="ECO:0000256" key="10">
    <source>
        <dbReference type="PROSITE-ProRule" id="PRU00282"/>
    </source>
</evidence>
<keyword evidence="9 10" id="KW-0472">Membrane</keyword>
<evidence type="ECO:0000256" key="6">
    <source>
        <dbReference type="ARBA" id="ARBA00022792"/>
    </source>
</evidence>
<gene>
    <name evidence="12" type="ORF">PHLGIDRAFT_108310</name>
</gene>
<evidence type="ECO:0000313" key="12">
    <source>
        <dbReference type="EMBL" id="KIP05427.1"/>
    </source>
</evidence>